<dbReference type="KEGG" id="blac:94348387"/>
<dbReference type="OrthoDB" id="123497at2759"/>
<accession>A0A976ILY6</accession>
<evidence type="ECO:0000313" key="1">
    <source>
        <dbReference type="EMBL" id="TDH74193.1"/>
    </source>
</evidence>
<dbReference type="RefSeq" id="XP_067823691.1">
    <property type="nucleotide sequence ID" value="XM_067962716.1"/>
</dbReference>
<dbReference type="GeneID" id="94348387"/>
<reference evidence="1 2" key="1">
    <citation type="journal article" date="2021" name="Genome Biol.">
        <title>AFLAP: assembly-free linkage analysis pipeline using k-mers from genome sequencing data.</title>
        <authorList>
            <person name="Fletcher K."/>
            <person name="Zhang L."/>
            <person name="Gil J."/>
            <person name="Han R."/>
            <person name="Cavanaugh K."/>
            <person name="Michelmore R."/>
        </authorList>
    </citation>
    <scope>NUCLEOTIDE SEQUENCE [LARGE SCALE GENOMIC DNA]</scope>
    <source>
        <strain evidence="1 2">SF5</strain>
    </source>
</reference>
<sequence>MHYHEIRSLSGTLPMSACRGYPNSKIVVSVDKELQWKIKKLNKVIQCPSIPQKMRVNLSRQNQPTKQRGSLMLRLGHNTTCHPRFDLKLTDRFIGDYLRGVVNPAQDNWNSYLRLAQIAYNRRLGYVAYMPDDVASDAEFKNLDLKMQYIFKLTRNSPQGRTRPNE</sequence>
<evidence type="ECO:0000313" key="2">
    <source>
        <dbReference type="Proteomes" id="UP000294530"/>
    </source>
</evidence>
<dbReference type="AlphaFoldDB" id="A0A976ILY6"/>
<name>A0A976ILY6_BRELC</name>
<dbReference type="EMBL" id="SHOA02000011">
    <property type="protein sequence ID" value="TDH74193.1"/>
    <property type="molecule type" value="Genomic_DNA"/>
</dbReference>
<dbReference type="Proteomes" id="UP000294530">
    <property type="component" value="Unassembled WGS sequence"/>
</dbReference>
<organism evidence="1 2">
    <name type="scientific">Bremia lactucae</name>
    <name type="common">Lettuce downy mildew</name>
    <dbReference type="NCBI Taxonomy" id="4779"/>
    <lineage>
        <taxon>Eukaryota</taxon>
        <taxon>Sar</taxon>
        <taxon>Stramenopiles</taxon>
        <taxon>Oomycota</taxon>
        <taxon>Peronosporomycetes</taxon>
        <taxon>Peronosporales</taxon>
        <taxon>Peronosporaceae</taxon>
        <taxon>Bremia</taxon>
    </lineage>
</organism>
<proteinExistence type="predicted"/>
<gene>
    <name evidence="1" type="ORF">CCR75_004630</name>
</gene>
<comment type="caution">
    <text evidence="1">The sequence shown here is derived from an EMBL/GenBank/DDBJ whole genome shotgun (WGS) entry which is preliminary data.</text>
</comment>
<keyword evidence="2" id="KW-1185">Reference proteome</keyword>
<protein>
    <submittedName>
        <fullName evidence="1">Uncharacterized protein</fullName>
    </submittedName>
</protein>